<dbReference type="Pfam" id="PF08357">
    <property type="entry name" value="SEFIR"/>
    <property type="match status" value="1"/>
</dbReference>
<dbReference type="EMBL" id="JBAMIC010000012">
    <property type="protein sequence ID" value="KAK7098655.1"/>
    <property type="molecule type" value="Genomic_DNA"/>
</dbReference>
<dbReference type="Gene3D" id="1.10.533.10">
    <property type="entry name" value="Death Domain, Fas"/>
    <property type="match status" value="1"/>
</dbReference>
<feature type="region of interest" description="Disordered" evidence="1">
    <location>
        <begin position="412"/>
        <end position="439"/>
    </location>
</feature>
<organism evidence="4 5">
    <name type="scientific">Littorina saxatilis</name>
    <dbReference type="NCBI Taxonomy" id="31220"/>
    <lineage>
        <taxon>Eukaryota</taxon>
        <taxon>Metazoa</taxon>
        <taxon>Spiralia</taxon>
        <taxon>Lophotrochozoa</taxon>
        <taxon>Mollusca</taxon>
        <taxon>Gastropoda</taxon>
        <taxon>Caenogastropoda</taxon>
        <taxon>Littorinimorpha</taxon>
        <taxon>Littorinoidea</taxon>
        <taxon>Littorinidae</taxon>
        <taxon>Littorina</taxon>
    </lineage>
</organism>
<evidence type="ECO:0000256" key="1">
    <source>
        <dbReference type="SAM" id="MobiDB-lite"/>
    </source>
</evidence>
<protein>
    <recommendedName>
        <fullName evidence="6">SEFIR domain-containing protein</fullName>
    </recommendedName>
</protein>
<feature type="compositionally biased region" description="Polar residues" evidence="1">
    <location>
        <begin position="414"/>
        <end position="435"/>
    </location>
</feature>
<evidence type="ECO:0000313" key="5">
    <source>
        <dbReference type="Proteomes" id="UP001374579"/>
    </source>
</evidence>
<gene>
    <name evidence="4" type="ORF">V1264_002903</name>
</gene>
<dbReference type="Gene3D" id="3.40.50.11530">
    <property type="match status" value="1"/>
</dbReference>
<keyword evidence="5" id="KW-1185">Reference proteome</keyword>
<feature type="domain" description="SEFIR" evidence="3">
    <location>
        <begin position="551"/>
        <end position="703"/>
    </location>
</feature>
<dbReference type="PROSITE" id="PS50017">
    <property type="entry name" value="DEATH_DOMAIN"/>
    <property type="match status" value="1"/>
</dbReference>
<feature type="domain" description="Death" evidence="2">
    <location>
        <begin position="50"/>
        <end position="115"/>
    </location>
</feature>
<feature type="region of interest" description="Disordered" evidence="1">
    <location>
        <begin position="235"/>
        <end position="272"/>
    </location>
</feature>
<proteinExistence type="predicted"/>
<evidence type="ECO:0000313" key="4">
    <source>
        <dbReference type="EMBL" id="KAK7098655.1"/>
    </source>
</evidence>
<dbReference type="Proteomes" id="UP001374579">
    <property type="component" value="Unassembled WGS sequence"/>
</dbReference>
<dbReference type="SUPFAM" id="SSF47986">
    <property type="entry name" value="DEATH domain"/>
    <property type="match status" value="1"/>
</dbReference>
<dbReference type="InterPro" id="IPR011029">
    <property type="entry name" value="DEATH-like_dom_sf"/>
</dbReference>
<feature type="compositionally biased region" description="Low complexity" evidence="1">
    <location>
        <begin position="485"/>
        <end position="499"/>
    </location>
</feature>
<dbReference type="PROSITE" id="PS51534">
    <property type="entry name" value="SEFIR"/>
    <property type="match status" value="1"/>
</dbReference>
<dbReference type="GO" id="GO:0006959">
    <property type="term" value="P:humoral immune response"/>
    <property type="evidence" value="ECO:0007669"/>
    <property type="project" value="TreeGrafter"/>
</dbReference>
<dbReference type="GO" id="GO:0007165">
    <property type="term" value="P:signal transduction"/>
    <property type="evidence" value="ECO:0007669"/>
    <property type="project" value="InterPro"/>
</dbReference>
<dbReference type="InterPro" id="IPR013568">
    <property type="entry name" value="SEFIR_dom"/>
</dbReference>
<evidence type="ECO:0000259" key="2">
    <source>
        <dbReference type="PROSITE" id="PS50017"/>
    </source>
</evidence>
<feature type="compositionally biased region" description="Low complexity" evidence="1">
    <location>
        <begin position="346"/>
        <end position="362"/>
    </location>
</feature>
<reference evidence="4 5" key="1">
    <citation type="submission" date="2024-02" db="EMBL/GenBank/DDBJ databases">
        <title>Chromosome-scale genome assembly of the rough periwinkle Littorina saxatilis.</title>
        <authorList>
            <person name="De Jode A."/>
            <person name="Faria R."/>
            <person name="Formenti G."/>
            <person name="Sims Y."/>
            <person name="Smith T.P."/>
            <person name="Tracey A."/>
            <person name="Wood J.M.D."/>
            <person name="Zagrodzka Z.B."/>
            <person name="Johannesson K."/>
            <person name="Butlin R.K."/>
            <person name="Leder E.H."/>
        </authorList>
    </citation>
    <scope>NUCLEOTIDE SEQUENCE [LARGE SCALE GENOMIC DNA]</scope>
    <source>
        <strain evidence="4">Snail1</strain>
        <tissue evidence="4">Muscle</tissue>
    </source>
</reference>
<sequence length="733" mass="81218">MEADMDGPGFGSVMRRLEEGRQLPWRLVKYGTWNKLANKLDLPSPVTNNDWKMLAEHLDFSTENILLLENSKKPSSTEALFTNYLPKKNASVNSVAKALKQMNRDDALQILLDAVPDIETRFELELMKPSMEAVEGDDPCVTNMTQGGCRCLGSPTPLTCSNQHGTGSCSPCHPHHHPQLQCSMASGGCCCPHVGNAHCHTPPVPYSPLMHPQSQRSHMSFNYNISPEPNYKMHGSGGREYYNPASSSPHNGSRPLLLQHPHPQALSGPHMPQRQYSDLHAPYSRGIHDSMTVHQDAESHLHRGFHSFSANNESMDLDVGRREEPASLPTAIARGEGLVSMDVGEDTPSTSLEELSSSDSSSRLPALNVARQVSEECNAKQPFVNTVTSPNSRLYSEGSEDMANWAAKARLATGTGSQKDNPSSLKQLETLSNLPSYYKPDRKYTTMVAEQKIEESNANPRGNGTRQVKRERGEANPSCLFSVESNRSGTSSSSGKSRTPVGAETFPMRVKPQTGGATLEQVRSRQPGVLTKTTSVPIDMKVEEFKKAFRHIKVFVTYSSDSKHHRTQVLSLCHCLDRNGFSCCVDVSSHQDSPDQIQASRDWCSRKFKEADFVVVCLSSAYLRDIQGTEKNGRSHGAGSRASKGTLQAAYIFHLMEEEYHTTGRCSRFVPLYMEGASCDAGPSWLTSHLTYHWPRQYKDLLWMLTKPEDRIKQRSRASPQKGHLALKVNGVH</sequence>
<dbReference type="InterPro" id="IPR000488">
    <property type="entry name" value="Death_dom"/>
</dbReference>
<dbReference type="Pfam" id="PF00531">
    <property type="entry name" value="Death"/>
    <property type="match status" value="1"/>
</dbReference>
<feature type="region of interest" description="Disordered" evidence="1">
    <location>
        <begin position="341"/>
        <end position="364"/>
    </location>
</feature>
<evidence type="ECO:0000259" key="3">
    <source>
        <dbReference type="PROSITE" id="PS51534"/>
    </source>
</evidence>
<dbReference type="PANTHER" id="PTHR34257:SF2">
    <property type="entry name" value="E3 UBIQUITIN LIGASE TRAF3IP2"/>
    <property type="match status" value="1"/>
</dbReference>
<evidence type="ECO:0008006" key="6">
    <source>
        <dbReference type="Google" id="ProtNLM"/>
    </source>
</evidence>
<dbReference type="GO" id="GO:0043123">
    <property type="term" value="P:positive regulation of canonical NF-kappaB signal transduction"/>
    <property type="evidence" value="ECO:0007669"/>
    <property type="project" value="TreeGrafter"/>
</dbReference>
<feature type="region of interest" description="Disordered" evidence="1">
    <location>
        <begin position="713"/>
        <end position="733"/>
    </location>
</feature>
<feature type="compositionally biased region" description="Polar residues" evidence="1">
    <location>
        <begin position="456"/>
        <end position="466"/>
    </location>
</feature>
<dbReference type="AlphaFoldDB" id="A0AAN9B3M6"/>
<dbReference type="PANTHER" id="PTHR34257">
    <property type="entry name" value="ADAPTER PROTEIN CIKS"/>
    <property type="match status" value="1"/>
</dbReference>
<dbReference type="InterPro" id="IPR053047">
    <property type="entry name" value="E3_ubiq_ligase_TRAF3IP2"/>
</dbReference>
<comment type="caution">
    <text evidence="4">The sequence shown here is derived from an EMBL/GenBank/DDBJ whole genome shotgun (WGS) entry which is preliminary data.</text>
</comment>
<feature type="compositionally biased region" description="Low complexity" evidence="1">
    <location>
        <begin position="255"/>
        <end position="264"/>
    </location>
</feature>
<feature type="region of interest" description="Disordered" evidence="1">
    <location>
        <begin position="451"/>
        <end position="521"/>
    </location>
</feature>
<name>A0AAN9B3M6_9CAEN</name>
<accession>A0AAN9B3M6</accession>